<dbReference type="RefSeq" id="WP_075609844.1">
    <property type="nucleotide sequence ID" value="NZ_CP052766.1"/>
</dbReference>
<name>A0A6M4MG52_9ALTE</name>
<keyword evidence="1" id="KW-0812">Transmembrane</keyword>
<keyword evidence="1" id="KW-1133">Transmembrane helix</keyword>
<accession>A0A6M4MG52</accession>
<proteinExistence type="predicted"/>
<feature type="transmembrane region" description="Helical" evidence="1">
    <location>
        <begin position="180"/>
        <end position="199"/>
    </location>
</feature>
<sequence>MDTFDSLLQSLTSGYFIAVYCVITVGIAIISSLRFKGHINPINKEMESALAQIKKSERNKESFPESYYEFSEWMGKSHYLKDCWREFEETLLIPGDDFEGDKEVILNTHLTATHFNQKNILWHYINMRFYNSLPNTLTGLGIIGTFVGLSVGIYLAAPGLNSNDMSDAKQALNTLLDGAALAFITSIFGLISSLLFSFYEKKKLHNFTKRCQSLVAEIDARVEYFSAERLANKALEESKKQSVALESFANDLAVSLGQVIEQHVAVPVVSAINDLRNEQKSANDETLEKLIKEFSQSISGAAGEEMKAFATTVESMTRQMEQQVSSLSNGQQAMQDASRKAVEDMSTALSQGSAEIAKGIADAVSDLAAGMSEAIKGVTSELEKAADKMAKDLAAAIDNVTQIATQLKLASGEMTSLSESNKQIHAELSETLEQSKGLIEQAAKANVEFREVAAEFASYGKAVKEHTDALFKSTQSTESFVSELLSGQKEIESSWKEYQERFADIDKSVEKLFSSLSDGLQSYAKNTEDYVINLDKHAAEVVQSLAGATQDLSETVEGLDETLDNRASVFTDGIQKIIQLTQKEVSEAVAKAKAAEIELNSKVESAKRIVNSAQ</sequence>
<dbReference type="AlphaFoldDB" id="A0A6M4MG52"/>
<feature type="transmembrane region" description="Helical" evidence="1">
    <location>
        <begin position="15"/>
        <end position="35"/>
    </location>
</feature>
<dbReference type="OrthoDB" id="5901855at2"/>
<reference evidence="3" key="1">
    <citation type="submission" date="2014-12" db="EMBL/GenBank/DDBJ databases">
        <title>Complete genome sequence of a multi-drug resistant Klebsiella pneumoniae.</title>
        <authorList>
            <person name="Hua X."/>
            <person name="Chen Q."/>
            <person name="Li X."/>
            <person name="Feng Y."/>
            <person name="Ruan Z."/>
            <person name="Yu Y."/>
        </authorList>
    </citation>
    <scope>NUCLEOTIDE SEQUENCE [LARGE SCALE GENOMIC DNA]</scope>
    <source>
        <strain evidence="3">5.12</strain>
    </source>
</reference>
<dbReference type="NCBIfam" id="NF033915">
    <property type="entry name" value="antiphage_ZorA_2"/>
    <property type="match status" value="1"/>
</dbReference>
<dbReference type="KEGG" id="apel:CA267_016085"/>
<dbReference type="EMBL" id="CP052766">
    <property type="protein sequence ID" value="QJR82161.1"/>
    <property type="molecule type" value="Genomic_DNA"/>
</dbReference>
<evidence type="ECO:0000256" key="1">
    <source>
        <dbReference type="SAM" id="Phobius"/>
    </source>
</evidence>
<organism evidence="2 3">
    <name type="scientific">Alteromonas pelagimontana</name>
    <dbReference type="NCBI Taxonomy" id="1858656"/>
    <lineage>
        <taxon>Bacteria</taxon>
        <taxon>Pseudomonadati</taxon>
        <taxon>Pseudomonadota</taxon>
        <taxon>Gammaproteobacteria</taxon>
        <taxon>Alteromonadales</taxon>
        <taxon>Alteromonadaceae</taxon>
        <taxon>Alteromonas/Salinimonas group</taxon>
        <taxon>Alteromonas</taxon>
    </lineage>
</organism>
<evidence type="ECO:0000313" key="3">
    <source>
        <dbReference type="Proteomes" id="UP000219285"/>
    </source>
</evidence>
<gene>
    <name evidence="2" type="ORF">CA267_016085</name>
</gene>
<keyword evidence="3" id="KW-1185">Reference proteome</keyword>
<dbReference type="Gene3D" id="1.20.1480.30">
    <property type="entry name" value="Designed four-helix bundle protein"/>
    <property type="match status" value="1"/>
</dbReference>
<reference evidence="2 3" key="2">
    <citation type="submission" date="2020-04" db="EMBL/GenBank/DDBJ databases">
        <title>Complete genome sequence of Alteromonas pelagimontana 5.12T.</title>
        <authorList>
            <person name="Sinha R.K."/>
            <person name="Krishnan K.P."/>
            <person name="Kurian J.P."/>
        </authorList>
    </citation>
    <scope>NUCLEOTIDE SEQUENCE [LARGE SCALE GENOMIC DNA]</scope>
    <source>
        <strain evidence="2 3">5.12</strain>
    </source>
</reference>
<evidence type="ECO:0000313" key="2">
    <source>
        <dbReference type="EMBL" id="QJR82161.1"/>
    </source>
</evidence>
<feature type="transmembrane region" description="Helical" evidence="1">
    <location>
        <begin position="137"/>
        <end position="160"/>
    </location>
</feature>
<protein>
    <submittedName>
        <fullName evidence="2">Methyl-accepting chemotaxis protein</fullName>
    </submittedName>
</protein>
<dbReference type="Proteomes" id="UP000219285">
    <property type="component" value="Chromosome"/>
</dbReference>
<keyword evidence="1" id="KW-0472">Membrane</keyword>